<accession>A0A1H4D2R2</accession>
<dbReference type="PRINTS" id="PR00032">
    <property type="entry name" value="HTHARAC"/>
</dbReference>
<dbReference type="Pfam" id="PF02311">
    <property type="entry name" value="AraC_binding"/>
    <property type="match status" value="1"/>
</dbReference>
<dbReference type="STRING" id="425514.SAMN05443550_104297"/>
<dbReference type="EMBL" id="FNRA01000004">
    <property type="protein sequence ID" value="SEA66800.1"/>
    <property type="molecule type" value="Genomic_DNA"/>
</dbReference>
<reference evidence="5 6" key="1">
    <citation type="submission" date="2016-10" db="EMBL/GenBank/DDBJ databases">
        <authorList>
            <person name="de Groot N.N."/>
        </authorList>
    </citation>
    <scope>NUCLEOTIDE SEQUENCE [LARGE SCALE GENOMIC DNA]</scope>
    <source>
        <strain evidence="5 6">DSM 19033</strain>
    </source>
</reference>
<dbReference type="PANTHER" id="PTHR43280">
    <property type="entry name" value="ARAC-FAMILY TRANSCRIPTIONAL REGULATOR"/>
    <property type="match status" value="1"/>
</dbReference>
<sequence length="291" mass="33986">MIPTYRIEDFPSDKKIENLFKLARFEDLSWPKDLEWPHKHDFYEIIWVTEGTFTHTIDYHDIPIKTGTLLITSPGQIHLLSSPEKVKGYSIAFTEQFLLTHQTQESIFELTFLEESFTKPYLCLDENAKNELRAIVDPITEELNREVKVPLIINGLLLVLLNRIQRLMGTAPTETSDSFHVQVYKKFKKLIEQYYRNEADLAFYADKLSISANYLNKIVKNLTGKTAGVMIRDRGLVEAKRMLVYCNLPIGQISEELGFNDFSYFSRQFKKQEGLSPADYRKSMYKKYLNQ</sequence>
<dbReference type="Proteomes" id="UP000198850">
    <property type="component" value="Unassembled WGS sequence"/>
</dbReference>
<keyword evidence="3" id="KW-0804">Transcription</keyword>
<gene>
    <name evidence="5" type="ORF">SAMN05443550_104297</name>
</gene>
<dbReference type="InterPro" id="IPR037923">
    <property type="entry name" value="HTH-like"/>
</dbReference>
<evidence type="ECO:0000259" key="4">
    <source>
        <dbReference type="PROSITE" id="PS01124"/>
    </source>
</evidence>
<dbReference type="SMART" id="SM00342">
    <property type="entry name" value="HTH_ARAC"/>
    <property type="match status" value="1"/>
</dbReference>
<name>A0A1H4D2R2_9SPHI</name>
<evidence type="ECO:0000256" key="2">
    <source>
        <dbReference type="ARBA" id="ARBA00023125"/>
    </source>
</evidence>
<keyword evidence="1" id="KW-0805">Transcription regulation</keyword>
<keyword evidence="6" id="KW-1185">Reference proteome</keyword>
<dbReference type="Gene3D" id="1.10.10.60">
    <property type="entry name" value="Homeodomain-like"/>
    <property type="match status" value="2"/>
</dbReference>
<evidence type="ECO:0000313" key="5">
    <source>
        <dbReference type="EMBL" id="SEA66800.1"/>
    </source>
</evidence>
<dbReference type="InterPro" id="IPR003313">
    <property type="entry name" value="AraC-bd"/>
</dbReference>
<dbReference type="AlphaFoldDB" id="A0A1H4D2R2"/>
<feature type="domain" description="HTH araC/xylS-type" evidence="4">
    <location>
        <begin position="185"/>
        <end position="283"/>
    </location>
</feature>
<dbReference type="Gene3D" id="2.60.120.10">
    <property type="entry name" value="Jelly Rolls"/>
    <property type="match status" value="1"/>
</dbReference>
<evidence type="ECO:0000256" key="1">
    <source>
        <dbReference type="ARBA" id="ARBA00023015"/>
    </source>
</evidence>
<dbReference type="Pfam" id="PF12833">
    <property type="entry name" value="HTH_18"/>
    <property type="match status" value="1"/>
</dbReference>
<dbReference type="GO" id="GO:0003700">
    <property type="term" value="F:DNA-binding transcription factor activity"/>
    <property type="evidence" value="ECO:0007669"/>
    <property type="project" value="InterPro"/>
</dbReference>
<dbReference type="InterPro" id="IPR014710">
    <property type="entry name" value="RmlC-like_jellyroll"/>
</dbReference>
<dbReference type="SUPFAM" id="SSF51215">
    <property type="entry name" value="Regulatory protein AraC"/>
    <property type="match status" value="1"/>
</dbReference>
<dbReference type="InterPro" id="IPR020449">
    <property type="entry name" value="Tscrpt_reg_AraC-type_HTH"/>
</dbReference>
<evidence type="ECO:0000313" key="6">
    <source>
        <dbReference type="Proteomes" id="UP000198850"/>
    </source>
</evidence>
<dbReference type="RefSeq" id="WP_090556423.1">
    <property type="nucleotide sequence ID" value="NZ_FNRA01000004.1"/>
</dbReference>
<keyword evidence="2 5" id="KW-0238">DNA-binding</keyword>
<dbReference type="InterPro" id="IPR018060">
    <property type="entry name" value="HTH_AraC"/>
</dbReference>
<proteinExistence type="predicted"/>
<dbReference type="SUPFAM" id="SSF46689">
    <property type="entry name" value="Homeodomain-like"/>
    <property type="match status" value="1"/>
</dbReference>
<protein>
    <submittedName>
        <fullName evidence="5">AraC-type DNA-binding protein</fullName>
    </submittedName>
</protein>
<dbReference type="PANTHER" id="PTHR43280:SF32">
    <property type="entry name" value="TRANSCRIPTIONAL REGULATORY PROTEIN"/>
    <property type="match status" value="1"/>
</dbReference>
<dbReference type="OrthoDB" id="2585681at2"/>
<dbReference type="GO" id="GO:0043565">
    <property type="term" value="F:sequence-specific DNA binding"/>
    <property type="evidence" value="ECO:0007669"/>
    <property type="project" value="InterPro"/>
</dbReference>
<organism evidence="5 6">
    <name type="scientific">Pedobacter hartonius</name>
    <dbReference type="NCBI Taxonomy" id="425514"/>
    <lineage>
        <taxon>Bacteria</taxon>
        <taxon>Pseudomonadati</taxon>
        <taxon>Bacteroidota</taxon>
        <taxon>Sphingobacteriia</taxon>
        <taxon>Sphingobacteriales</taxon>
        <taxon>Sphingobacteriaceae</taxon>
        <taxon>Pedobacter</taxon>
    </lineage>
</organism>
<dbReference type="InterPro" id="IPR009057">
    <property type="entry name" value="Homeodomain-like_sf"/>
</dbReference>
<dbReference type="PROSITE" id="PS01124">
    <property type="entry name" value="HTH_ARAC_FAMILY_2"/>
    <property type="match status" value="1"/>
</dbReference>
<evidence type="ECO:0000256" key="3">
    <source>
        <dbReference type="ARBA" id="ARBA00023163"/>
    </source>
</evidence>